<evidence type="ECO:0000256" key="1">
    <source>
        <dbReference type="ARBA" id="ARBA00022450"/>
    </source>
</evidence>
<evidence type="ECO:0000313" key="6">
    <source>
        <dbReference type="Proteomes" id="UP000617734"/>
    </source>
</evidence>
<dbReference type="GeneID" id="95355421"/>
<name>A0A919G4Z1_9ACTN</name>
<dbReference type="InterPro" id="IPR020806">
    <property type="entry name" value="PKS_PP-bd"/>
</dbReference>
<feature type="region of interest" description="Disordered" evidence="3">
    <location>
        <begin position="1"/>
        <end position="20"/>
    </location>
</feature>
<dbReference type="InterPro" id="IPR029058">
    <property type="entry name" value="AB_hydrolase_fold"/>
</dbReference>
<accession>A0A919G4Z1</accession>
<keyword evidence="6" id="KW-1185">Reference proteome</keyword>
<proteinExistence type="predicted"/>
<organism evidence="5 6">
    <name type="scientific">Kitasatospora indigofera</name>
    <dbReference type="NCBI Taxonomy" id="67307"/>
    <lineage>
        <taxon>Bacteria</taxon>
        <taxon>Bacillati</taxon>
        <taxon>Actinomycetota</taxon>
        <taxon>Actinomycetes</taxon>
        <taxon>Kitasatosporales</taxon>
        <taxon>Streptomycetaceae</taxon>
        <taxon>Kitasatospora</taxon>
    </lineage>
</organism>
<comment type="caution">
    <text evidence="5">The sequence shown here is derived from an EMBL/GenBank/DDBJ whole genome shotgun (WGS) entry which is preliminary data.</text>
</comment>
<dbReference type="PANTHER" id="PTHR45527:SF1">
    <property type="entry name" value="FATTY ACID SYNTHASE"/>
    <property type="match status" value="1"/>
</dbReference>
<dbReference type="EMBL" id="BNBO01000032">
    <property type="protein sequence ID" value="GHH77295.1"/>
    <property type="molecule type" value="Genomic_DNA"/>
</dbReference>
<dbReference type="GO" id="GO:0005737">
    <property type="term" value="C:cytoplasm"/>
    <property type="evidence" value="ECO:0007669"/>
    <property type="project" value="TreeGrafter"/>
</dbReference>
<dbReference type="InterPro" id="IPR006162">
    <property type="entry name" value="Ppantetheine_attach_site"/>
</dbReference>
<keyword evidence="1" id="KW-0596">Phosphopantetheine</keyword>
<dbReference type="SUPFAM" id="SSF47336">
    <property type="entry name" value="ACP-like"/>
    <property type="match status" value="1"/>
</dbReference>
<dbReference type="Gene3D" id="3.40.50.1820">
    <property type="entry name" value="alpha/beta hydrolase"/>
    <property type="match status" value="1"/>
</dbReference>
<dbReference type="AlphaFoldDB" id="A0A919G4Z1"/>
<dbReference type="InterPro" id="IPR036736">
    <property type="entry name" value="ACP-like_sf"/>
</dbReference>
<gene>
    <name evidence="5" type="ORF">GCM10018781_50510</name>
</gene>
<evidence type="ECO:0000259" key="4">
    <source>
        <dbReference type="PROSITE" id="PS50075"/>
    </source>
</evidence>
<evidence type="ECO:0000256" key="3">
    <source>
        <dbReference type="SAM" id="MobiDB-lite"/>
    </source>
</evidence>
<dbReference type="GO" id="GO:0031177">
    <property type="term" value="F:phosphopantetheine binding"/>
    <property type="evidence" value="ECO:0007669"/>
    <property type="project" value="InterPro"/>
</dbReference>
<sequence>MSVDTTTSAGSDGAPDSLGTDADAEALVAVFRRVLENPAAGVDSDFFLLGGDSLIATRVLSAIARGHGVELSFEDFLLAPTPRGLAGKIAAAR</sequence>
<keyword evidence="2" id="KW-0597">Phosphoprotein</keyword>
<dbReference type="PROSITE" id="PS50075">
    <property type="entry name" value="CARRIER"/>
    <property type="match status" value="1"/>
</dbReference>
<dbReference type="GO" id="GO:0017000">
    <property type="term" value="P:antibiotic biosynthetic process"/>
    <property type="evidence" value="ECO:0007669"/>
    <property type="project" value="UniProtKB-ARBA"/>
</dbReference>
<dbReference type="GO" id="GO:0043041">
    <property type="term" value="P:amino acid activation for nonribosomal peptide biosynthetic process"/>
    <property type="evidence" value="ECO:0007669"/>
    <property type="project" value="TreeGrafter"/>
</dbReference>
<dbReference type="PROSITE" id="PS00012">
    <property type="entry name" value="PHOSPHOPANTETHEINE"/>
    <property type="match status" value="1"/>
</dbReference>
<dbReference type="PANTHER" id="PTHR45527">
    <property type="entry name" value="NONRIBOSOMAL PEPTIDE SYNTHETASE"/>
    <property type="match status" value="1"/>
</dbReference>
<feature type="compositionally biased region" description="Polar residues" evidence="3">
    <location>
        <begin position="1"/>
        <end position="10"/>
    </location>
</feature>
<evidence type="ECO:0000313" key="5">
    <source>
        <dbReference type="EMBL" id="GHH77295.1"/>
    </source>
</evidence>
<evidence type="ECO:0000256" key="2">
    <source>
        <dbReference type="ARBA" id="ARBA00022553"/>
    </source>
</evidence>
<dbReference type="Proteomes" id="UP000617734">
    <property type="component" value="Unassembled WGS sequence"/>
</dbReference>
<dbReference type="SMART" id="SM00823">
    <property type="entry name" value="PKS_PP"/>
    <property type="match status" value="1"/>
</dbReference>
<dbReference type="RefSeq" id="WP_190213190.1">
    <property type="nucleotide sequence ID" value="NZ_BNBO01000032.1"/>
</dbReference>
<dbReference type="GO" id="GO:0044550">
    <property type="term" value="P:secondary metabolite biosynthetic process"/>
    <property type="evidence" value="ECO:0007669"/>
    <property type="project" value="TreeGrafter"/>
</dbReference>
<dbReference type="Pfam" id="PF00550">
    <property type="entry name" value="PP-binding"/>
    <property type="match status" value="1"/>
</dbReference>
<reference evidence="5" key="2">
    <citation type="submission" date="2020-09" db="EMBL/GenBank/DDBJ databases">
        <authorList>
            <person name="Sun Q."/>
            <person name="Ohkuma M."/>
        </authorList>
    </citation>
    <scope>NUCLEOTIDE SEQUENCE</scope>
    <source>
        <strain evidence="5">JCM 4646</strain>
    </source>
</reference>
<dbReference type="InterPro" id="IPR009081">
    <property type="entry name" value="PP-bd_ACP"/>
</dbReference>
<protein>
    <recommendedName>
        <fullName evidence="4">Carrier domain-containing protein</fullName>
    </recommendedName>
</protein>
<reference evidence="5" key="1">
    <citation type="journal article" date="2014" name="Int. J. Syst. Evol. Microbiol.">
        <title>Complete genome sequence of Corynebacterium casei LMG S-19264T (=DSM 44701T), isolated from a smear-ripened cheese.</title>
        <authorList>
            <consortium name="US DOE Joint Genome Institute (JGI-PGF)"/>
            <person name="Walter F."/>
            <person name="Albersmeier A."/>
            <person name="Kalinowski J."/>
            <person name="Ruckert C."/>
        </authorList>
    </citation>
    <scope>NUCLEOTIDE SEQUENCE</scope>
    <source>
        <strain evidence="5">JCM 4646</strain>
    </source>
</reference>
<feature type="domain" description="Carrier" evidence="4">
    <location>
        <begin position="18"/>
        <end position="93"/>
    </location>
</feature>